<sequence length="66" mass="7776">MAFIPPLETAGLIAQYLNKQNFVFPFLKPKFRRILVKMTGKVDLEGFMPEAYRYHRPTHSLFKTQC</sequence>
<organism evidence="1 2">
    <name type="scientific">Photobacterium galatheae</name>
    <dbReference type="NCBI Taxonomy" id="1654360"/>
    <lineage>
        <taxon>Bacteria</taxon>
        <taxon>Pseudomonadati</taxon>
        <taxon>Pseudomonadota</taxon>
        <taxon>Gammaproteobacteria</taxon>
        <taxon>Vibrionales</taxon>
        <taxon>Vibrionaceae</taxon>
        <taxon>Photobacterium</taxon>
    </lineage>
</organism>
<dbReference type="STRING" id="1654360.EA58_08845"/>
<proteinExistence type="predicted"/>
<evidence type="ECO:0000313" key="2">
    <source>
        <dbReference type="Proteomes" id="UP000027192"/>
    </source>
</evidence>
<dbReference type="EMBL" id="JMIB01000017">
    <property type="protein sequence ID" value="KDM91833.1"/>
    <property type="molecule type" value="Genomic_DNA"/>
</dbReference>
<protein>
    <submittedName>
        <fullName evidence="1">Uncharacterized protein</fullName>
    </submittedName>
</protein>
<keyword evidence="2" id="KW-1185">Reference proteome</keyword>
<name>A0A066RWR8_9GAMM</name>
<dbReference type="Proteomes" id="UP000027192">
    <property type="component" value="Unassembled WGS sequence"/>
</dbReference>
<accession>A0A066RWR8</accession>
<dbReference type="AlphaFoldDB" id="A0A066RWR8"/>
<comment type="caution">
    <text evidence="1">The sequence shown here is derived from an EMBL/GenBank/DDBJ whole genome shotgun (WGS) entry which is preliminary data.</text>
</comment>
<gene>
    <name evidence="1" type="ORF">EA58_08845</name>
</gene>
<evidence type="ECO:0000313" key="1">
    <source>
        <dbReference type="EMBL" id="KDM91833.1"/>
    </source>
</evidence>
<reference evidence="1 2" key="1">
    <citation type="submission" date="2014-04" db="EMBL/GenBank/DDBJ databases">
        <title>Draft genome sequence of Photobacterium halotolerans S2753: a solonamide, ngercheumicin and holomycin producer.</title>
        <authorList>
            <person name="Machado H.R."/>
            <person name="Gram L."/>
        </authorList>
    </citation>
    <scope>NUCLEOTIDE SEQUENCE [LARGE SCALE GENOMIC DNA]</scope>
    <source>
        <strain evidence="1 2">S2753</strain>
    </source>
</reference>